<dbReference type="SUPFAM" id="SSF51445">
    <property type="entry name" value="(Trans)glycosidases"/>
    <property type="match status" value="1"/>
</dbReference>
<dbReference type="Gene3D" id="3.20.20.300">
    <property type="entry name" value="Glycoside hydrolase, family 3, N-terminal domain"/>
    <property type="match status" value="2"/>
</dbReference>
<evidence type="ECO:0000256" key="1">
    <source>
        <dbReference type="ARBA" id="ARBA00022729"/>
    </source>
</evidence>
<evidence type="ECO:0000256" key="3">
    <source>
        <dbReference type="ARBA" id="ARBA00023295"/>
    </source>
</evidence>
<evidence type="ECO:0000313" key="6">
    <source>
        <dbReference type="Proteomes" id="UP000326396"/>
    </source>
</evidence>
<dbReference type="InterPro" id="IPR026891">
    <property type="entry name" value="Fn3-like"/>
</dbReference>
<dbReference type="Pfam" id="PF14310">
    <property type="entry name" value="Fn3-like"/>
    <property type="match status" value="1"/>
</dbReference>
<dbReference type="GO" id="GO:0048046">
    <property type="term" value="C:apoplast"/>
    <property type="evidence" value="ECO:0007669"/>
    <property type="project" value="TreeGrafter"/>
</dbReference>
<accession>A0A5N6MNT2</accession>
<dbReference type="PANTHER" id="PTHR42721:SF14">
    <property type="entry name" value="BETA-D-XYLOSIDASE 4-RELATED"/>
    <property type="match status" value="1"/>
</dbReference>
<dbReference type="EMBL" id="SZYD01000015">
    <property type="protein sequence ID" value="KAD3641813.1"/>
    <property type="molecule type" value="Genomic_DNA"/>
</dbReference>
<dbReference type="PANTHER" id="PTHR42721">
    <property type="entry name" value="SUGAR HYDROLASE-RELATED"/>
    <property type="match status" value="1"/>
</dbReference>
<dbReference type="Gene3D" id="2.60.40.10">
    <property type="entry name" value="Immunoglobulins"/>
    <property type="match status" value="1"/>
</dbReference>
<gene>
    <name evidence="5" type="ORF">E3N88_31037</name>
</gene>
<feature type="domain" description="Fibronectin type III-like" evidence="4">
    <location>
        <begin position="661"/>
        <end position="731"/>
    </location>
</feature>
<dbReference type="Proteomes" id="UP000326396">
    <property type="component" value="Linkage Group LG5"/>
</dbReference>
<keyword evidence="1" id="KW-0732">Signal</keyword>
<keyword evidence="6" id="KW-1185">Reference proteome</keyword>
<dbReference type="InterPro" id="IPR013783">
    <property type="entry name" value="Ig-like_fold"/>
</dbReference>
<dbReference type="GO" id="GO:0031222">
    <property type="term" value="P:arabinan catabolic process"/>
    <property type="evidence" value="ECO:0007669"/>
    <property type="project" value="TreeGrafter"/>
</dbReference>
<dbReference type="AlphaFoldDB" id="A0A5N6MNT2"/>
<organism evidence="5 6">
    <name type="scientific">Mikania micrantha</name>
    <name type="common">bitter vine</name>
    <dbReference type="NCBI Taxonomy" id="192012"/>
    <lineage>
        <taxon>Eukaryota</taxon>
        <taxon>Viridiplantae</taxon>
        <taxon>Streptophyta</taxon>
        <taxon>Embryophyta</taxon>
        <taxon>Tracheophyta</taxon>
        <taxon>Spermatophyta</taxon>
        <taxon>Magnoliopsida</taxon>
        <taxon>eudicotyledons</taxon>
        <taxon>Gunneridae</taxon>
        <taxon>Pentapetalae</taxon>
        <taxon>asterids</taxon>
        <taxon>campanulids</taxon>
        <taxon>Asterales</taxon>
        <taxon>Asteraceae</taxon>
        <taxon>Asteroideae</taxon>
        <taxon>Heliantheae alliance</taxon>
        <taxon>Eupatorieae</taxon>
        <taxon>Mikania</taxon>
    </lineage>
</organism>
<dbReference type="InterPro" id="IPR036881">
    <property type="entry name" value="Glyco_hydro_3_C_sf"/>
</dbReference>
<dbReference type="GO" id="GO:0046556">
    <property type="term" value="F:alpha-L-arabinofuranosidase activity"/>
    <property type="evidence" value="ECO:0007669"/>
    <property type="project" value="TreeGrafter"/>
</dbReference>
<evidence type="ECO:0000256" key="2">
    <source>
        <dbReference type="ARBA" id="ARBA00022801"/>
    </source>
</evidence>
<dbReference type="SMART" id="SM01217">
    <property type="entry name" value="Fn3_like"/>
    <property type="match status" value="1"/>
</dbReference>
<dbReference type="InterPro" id="IPR036962">
    <property type="entry name" value="Glyco_hydro_3_N_sf"/>
</dbReference>
<dbReference type="Pfam" id="PF01915">
    <property type="entry name" value="Glyco_hydro_3_C"/>
    <property type="match status" value="1"/>
</dbReference>
<reference evidence="5 6" key="1">
    <citation type="submission" date="2019-05" db="EMBL/GenBank/DDBJ databases">
        <title>Mikania micrantha, genome provides insights into the molecular mechanism of rapid growth.</title>
        <authorList>
            <person name="Liu B."/>
        </authorList>
    </citation>
    <scope>NUCLEOTIDE SEQUENCE [LARGE SCALE GENOMIC DNA]</scope>
    <source>
        <strain evidence="5">NLD-2019</strain>
        <tissue evidence="5">Leaf</tissue>
    </source>
</reference>
<dbReference type="InterPro" id="IPR044993">
    <property type="entry name" value="BXL"/>
</dbReference>
<protein>
    <recommendedName>
        <fullName evidence="4">Fibronectin type III-like domain-containing protein</fullName>
    </recommendedName>
</protein>
<evidence type="ECO:0000313" key="5">
    <source>
        <dbReference type="EMBL" id="KAD3641813.1"/>
    </source>
</evidence>
<dbReference type="GO" id="GO:0045493">
    <property type="term" value="P:xylan catabolic process"/>
    <property type="evidence" value="ECO:0007669"/>
    <property type="project" value="InterPro"/>
</dbReference>
<dbReference type="InterPro" id="IPR002772">
    <property type="entry name" value="Glyco_hydro_3_C"/>
</dbReference>
<dbReference type="GO" id="GO:0009044">
    <property type="term" value="F:xylan 1,4-beta-xylosidase activity"/>
    <property type="evidence" value="ECO:0007669"/>
    <property type="project" value="InterPro"/>
</dbReference>
<name>A0A5N6MNT2_9ASTR</name>
<dbReference type="Pfam" id="PF00933">
    <property type="entry name" value="Glyco_hydro_3"/>
    <property type="match status" value="1"/>
</dbReference>
<comment type="caution">
    <text evidence="5">The sequence shown here is derived from an EMBL/GenBank/DDBJ whole genome shotgun (WGS) entry which is preliminary data.</text>
</comment>
<dbReference type="InterPro" id="IPR017853">
    <property type="entry name" value="GH"/>
</dbReference>
<keyword evidence="3" id="KW-0326">Glycosidase</keyword>
<dbReference type="Gene3D" id="3.40.50.1700">
    <property type="entry name" value="Glycoside hydrolase family 3 C-terminal domain"/>
    <property type="match status" value="1"/>
</dbReference>
<dbReference type="FunFam" id="3.40.50.1700:FF:000001">
    <property type="entry name" value="probable beta-D-xylosidase 2"/>
    <property type="match status" value="1"/>
</dbReference>
<keyword evidence="2" id="KW-0378">Hydrolase</keyword>
<sequence>MVIQNTPNSCTLNTAIVLTVILSSQIIVFTQNAPLFACNTNQDPSLNHYSFCNSSLDVKTRVDDLINRLTLEEKIGYLVNDASSIPRLGIPGYNWWSEALHSVSNVGPGTSFSHLVPGATSFPQVILTAASFNKSLFNAIGKVVSTEARAMYNVGLAGLTYWSPNERDDGDEDRLKVAAACKHYTAYDVDDWEGVDRYHFNARVTKQDMEDTYQPPFKSCVLDGNVASVMCSYNEVNGKPTCGDPDLLKQVVRGEWKLNGYISSDCDSLDTMFNSQHWATTPEQVAADALNAGLNLNCGNWLKINTMGAVQRGLVEESVVDKAVSNNFATLMRLGFFDGDPSKQMYGNLGPKDVCTLAHQELAREAARQGIVLLKNALHSLPLSLTAINSLAVIGPNANATTTMIGNYAGIPCKYTTPLQGLSASVETVYLAGCGDTKCVRAQLNEAREVAAEADAVVLVMGTDQSIEAESLDRTSISLPGQQNRLISEVASVSKGPVILVIMSGTGMDIQFAKENPKITSILWVGFPGEAGGAALADIIFGQYNPGGRLPMTWYPQFFAEMVNMTNMNMRPNLTTGHPGYTYRFYRGTTVYPFGHGLSYSRFVQWLVRAPKLVQLSTDVQDQVCHYPECETVEVGDGVCRNLGFEVVIGVKNVGEMDGSYSVLLFSYPPPWVHNIPQLQLLDFEKVFLGPQEVRLVRFQVDGCKHLSVVDEDGNRKVALGEHVLQVGDVTHSLYLEA</sequence>
<proteinExistence type="predicted"/>
<evidence type="ECO:0000259" key="4">
    <source>
        <dbReference type="SMART" id="SM01217"/>
    </source>
</evidence>
<dbReference type="SUPFAM" id="SSF52279">
    <property type="entry name" value="Beta-D-glucan exohydrolase, C-terminal domain"/>
    <property type="match status" value="1"/>
</dbReference>
<dbReference type="InterPro" id="IPR001764">
    <property type="entry name" value="Glyco_hydro_3_N"/>
</dbReference>
<dbReference type="OrthoDB" id="47059at2759"/>